<gene>
    <name evidence="3" type="ORF">QJT80_13155</name>
</gene>
<proteinExistence type="predicted"/>
<accession>A0AA95KJX7</accession>
<feature type="domain" description="Serine aminopeptidase S33" evidence="2">
    <location>
        <begin position="69"/>
        <end position="196"/>
    </location>
</feature>
<dbReference type="Proteomes" id="UP001300672">
    <property type="component" value="Chromosome"/>
</dbReference>
<dbReference type="AlphaFoldDB" id="A0AA95KJX7"/>
<dbReference type="EMBL" id="CP124755">
    <property type="protein sequence ID" value="WGZ90423.1"/>
    <property type="molecule type" value="Genomic_DNA"/>
</dbReference>
<evidence type="ECO:0000256" key="1">
    <source>
        <dbReference type="ARBA" id="ARBA00022801"/>
    </source>
</evidence>
<reference evidence="3" key="2">
    <citation type="submission" date="2023-04" db="EMBL/GenBank/DDBJ databases">
        <authorList>
            <person name="Beletskiy A.V."/>
            <person name="Mardanov A.V."/>
            <person name="Ravin N.V."/>
        </authorList>
    </citation>
    <scope>NUCLEOTIDE SEQUENCE</scope>
    <source>
        <strain evidence="3">GKL-01</strain>
    </source>
</reference>
<keyword evidence="1 3" id="KW-0378">Hydrolase</keyword>
<name>A0AA95KJX7_9GAMM</name>
<sequence>MGFIFTLVIGLLGIAYWQLPRILRYSMRAPRIAPHTHPAEQGLNYTAFELISAKQKRLQAWFIPAPTVPAPAVIITHGWGGNAALMLPLVKPLHAAGFAVLLFDARCHGASEDDDYMALPRFAEDTEAALTWLQQSADIQPQAISLLGHSVGAAAVLLVASRRHDLHKVVSISAFAHPERMMRRWLLSKHIPRWLIDKFILPEVEHAIGFKFAQIAPENTISQIQCPVLLAHGLQDNIVPVADAQAIYTQRAQTQVELLLVNGNHEQFAEQAQQMQRVIQFLKIP</sequence>
<dbReference type="InterPro" id="IPR050261">
    <property type="entry name" value="FrsA_esterase"/>
</dbReference>
<organism evidence="3">
    <name type="scientific">Candidatus Thiocaldithrix dubininis</name>
    <dbReference type="NCBI Taxonomy" id="3080823"/>
    <lineage>
        <taxon>Bacteria</taxon>
        <taxon>Pseudomonadati</taxon>
        <taxon>Pseudomonadota</taxon>
        <taxon>Gammaproteobacteria</taxon>
        <taxon>Thiotrichales</taxon>
        <taxon>Thiotrichaceae</taxon>
        <taxon>Candidatus Thiocaldithrix</taxon>
    </lineage>
</organism>
<dbReference type="GO" id="GO:0052689">
    <property type="term" value="F:carboxylic ester hydrolase activity"/>
    <property type="evidence" value="ECO:0007669"/>
    <property type="project" value="UniProtKB-ARBA"/>
</dbReference>
<evidence type="ECO:0000313" key="3">
    <source>
        <dbReference type="EMBL" id="WGZ90423.1"/>
    </source>
</evidence>
<dbReference type="Pfam" id="PF12146">
    <property type="entry name" value="Hydrolase_4"/>
    <property type="match status" value="1"/>
</dbReference>
<dbReference type="InterPro" id="IPR022742">
    <property type="entry name" value="Hydrolase_4"/>
</dbReference>
<dbReference type="SUPFAM" id="SSF53474">
    <property type="entry name" value="alpha/beta-Hydrolases"/>
    <property type="match status" value="1"/>
</dbReference>
<protein>
    <submittedName>
        <fullName evidence="3">Alpha/beta fold hydrolase</fullName>
    </submittedName>
</protein>
<dbReference type="PANTHER" id="PTHR22946:SF9">
    <property type="entry name" value="POLYKETIDE TRANSFERASE AF380"/>
    <property type="match status" value="1"/>
</dbReference>
<dbReference type="Gene3D" id="3.40.50.1820">
    <property type="entry name" value="alpha/beta hydrolase"/>
    <property type="match status" value="1"/>
</dbReference>
<reference evidence="3" key="1">
    <citation type="journal article" date="2023" name="Int. J. Mol. Sci.">
        <title>Metagenomics Revealed a New Genus 'Candidatus Thiocaldithrix dubininis' gen. nov., sp. nov. and a New Species 'Candidatus Thiothrix putei' sp. nov. in the Family Thiotrichaceae, Some Members of Which Have Traits of Both Na+- and H+-Motive Energetics.</title>
        <authorList>
            <person name="Ravin N.V."/>
            <person name="Muntyan M.S."/>
            <person name="Smolyakov D.D."/>
            <person name="Rudenko T.S."/>
            <person name="Beletsky A.V."/>
            <person name="Mardanov A.V."/>
            <person name="Grabovich M.Y."/>
        </authorList>
    </citation>
    <scope>NUCLEOTIDE SEQUENCE</scope>
    <source>
        <strain evidence="3">GKL-01</strain>
    </source>
</reference>
<evidence type="ECO:0000259" key="2">
    <source>
        <dbReference type="Pfam" id="PF12146"/>
    </source>
</evidence>
<dbReference type="KEGG" id="tdu:QJT80_13155"/>
<dbReference type="InterPro" id="IPR029058">
    <property type="entry name" value="AB_hydrolase_fold"/>
</dbReference>
<dbReference type="PANTHER" id="PTHR22946">
    <property type="entry name" value="DIENELACTONE HYDROLASE DOMAIN-CONTAINING PROTEIN-RELATED"/>
    <property type="match status" value="1"/>
</dbReference>